<dbReference type="PANTHER" id="PTHR30055:SF151">
    <property type="entry name" value="TRANSCRIPTIONAL REGULATORY PROTEIN"/>
    <property type="match status" value="1"/>
</dbReference>
<feature type="domain" description="HTH tetR-type" evidence="5">
    <location>
        <begin position="17"/>
        <end position="77"/>
    </location>
</feature>
<dbReference type="PANTHER" id="PTHR30055">
    <property type="entry name" value="HTH-TYPE TRANSCRIPTIONAL REGULATOR RUTR"/>
    <property type="match status" value="1"/>
</dbReference>
<dbReference type="InterPro" id="IPR036271">
    <property type="entry name" value="Tet_transcr_reg_TetR-rel_C_sf"/>
</dbReference>
<dbReference type="Gene3D" id="1.10.357.10">
    <property type="entry name" value="Tetracycline Repressor, domain 2"/>
    <property type="match status" value="1"/>
</dbReference>
<protein>
    <submittedName>
        <fullName evidence="6">TetR/AcrR family transcriptional regulator C-terminal domain-containing protein</fullName>
    </submittedName>
</protein>
<dbReference type="Pfam" id="PF02909">
    <property type="entry name" value="TetR_C_1"/>
    <property type="match status" value="1"/>
</dbReference>
<dbReference type="PROSITE" id="PS50977">
    <property type="entry name" value="HTH_TETR_2"/>
    <property type="match status" value="1"/>
</dbReference>
<evidence type="ECO:0000256" key="3">
    <source>
        <dbReference type="ARBA" id="ARBA00023163"/>
    </source>
</evidence>
<dbReference type="SUPFAM" id="SSF46689">
    <property type="entry name" value="Homeodomain-like"/>
    <property type="match status" value="1"/>
</dbReference>
<feature type="DNA-binding region" description="H-T-H motif" evidence="4">
    <location>
        <begin position="40"/>
        <end position="59"/>
    </location>
</feature>
<dbReference type="InterPro" id="IPR050109">
    <property type="entry name" value="HTH-type_TetR-like_transc_reg"/>
</dbReference>
<comment type="caution">
    <text evidence="6">The sequence shown here is derived from an EMBL/GenBank/DDBJ whole genome shotgun (WGS) entry which is preliminary data.</text>
</comment>
<gene>
    <name evidence="6" type="ORF">GCM10009765_19600</name>
</gene>
<evidence type="ECO:0000313" key="6">
    <source>
        <dbReference type="EMBL" id="GAA1670273.1"/>
    </source>
</evidence>
<dbReference type="RefSeq" id="WP_344309135.1">
    <property type="nucleotide sequence ID" value="NZ_BAAANY010000008.1"/>
</dbReference>
<evidence type="ECO:0000259" key="5">
    <source>
        <dbReference type="PROSITE" id="PS50977"/>
    </source>
</evidence>
<sequence>MVIWMRPERASRGPRPAHSRTEIALACVRVADAEGIDAVSMRRVAAELGTGTTSLYRYVSSKDDLYDVMVDAVLGEEQLPIPTGYWVEDLRQLASWKRARFVRHPWMATVSGRPAVGPCGLVVQERSLRAVDGLQLPIDEMYIIAEALDAYVQGFAMREVAEQWAIQRSGLDAEAWMDAHAAYAQAVMASGDFPLISRMWLDASEPHAADRAERGFQHGLDRLLEGFGASIRRSHSPGG</sequence>
<dbReference type="InterPro" id="IPR001647">
    <property type="entry name" value="HTH_TetR"/>
</dbReference>
<evidence type="ECO:0000313" key="7">
    <source>
        <dbReference type="Proteomes" id="UP001500618"/>
    </source>
</evidence>
<reference evidence="6 7" key="1">
    <citation type="journal article" date="2019" name="Int. J. Syst. Evol. Microbiol.">
        <title>The Global Catalogue of Microorganisms (GCM) 10K type strain sequencing project: providing services to taxonomists for standard genome sequencing and annotation.</title>
        <authorList>
            <consortium name="The Broad Institute Genomics Platform"/>
            <consortium name="The Broad Institute Genome Sequencing Center for Infectious Disease"/>
            <person name="Wu L."/>
            <person name="Ma J."/>
        </authorList>
    </citation>
    <scope>NUCLEOTIDE SEQUENCE [LARGE SCALE GENOMIC DNA]</scope>
    <source>
        <strain evidence="6 7">JCM 14718</strain>
    </source>
</reference>
<evidence type="ECO:0000256" key="2">
    <source>
        <dbReference type="ARBA" id="ARBA00023125"/>
    </source>
</evidence>
<name>A0ABN2GF73_9ACTN</name>
<dbReference type="InterPro" id="IPR004111">
    <property type="entry name" value="Repressor_TetR_C"/>
</dbReference>
<dbReference type="SUPFAM" id="SSF48498">
    <property type="entry name" value="Tetracyclin repressor-like, C-terminal domain"/>
    <property type="match status" value="1"/>
</dbReference>
<organism evidence="6 7">
    <name type="scientific">Fodinicola feengrottensis</name>
    <dbReference type="NCBI Taxonomy" id="435914"/>
    <lineage>
        <taxon>Bacteria</taxon>
        <taxon>Bacillati</taxon>
        <taxon>Actinomycetota</taxon>
        <taxon>Actinomycetes</taxon>
        <taxon>Mycobacteriales</taxon>
        <taxon>Fodinicola</taxon>
    </lineage>
</organism>
<evidence type="ECO:0000256" key="4">
    <source>
        <dbReference type="PROSITE-ProRule" id="PRU00335"/>
    </source>
</evidence>
<keyword evidence="1" id="KW-0805">Transcription regulation</keyword>
<proteinExistence type="predicted"/>
<evidence type="ECO:0000256" key="1">
    <source>
        <dbReference type="ARBA" id="ARBA00023015"/>
    </source>
</evidence>
<keyword evidence="3" id="KW-0804">Transcription</keyword>
<keyword evidence="2 4" id="KW-0238">DNA-binding</keyword>
<dbReference type="InterPro" id="IPR009057">
    <property type="entry name" value="Homeodomain-like_sf"/>
</dbReference>
<keyword evidence="7" id="KW-1185">Reference proteome</keyword>
<dbReference type="Gene3D" id="1.10.10.60">
    <property type="entry name" value="Homeodomain-like"/>
    <property type="match status" value="1"/>
</dbReference>
<accession>A0ABN2GF73</accession>
<dbReference type="Proteomes" id="UP001500618">
    <property type="component" value="Unassembled WGS sequence"/>
</dbReference>
<dbReference type="EMBL" id="BAAANY010000008">
    <property type="protein sequence ID" value="GAA1670273.1"/>
    <property type="molecule type" value="Genomic_DNA"/>
</dbReference>
<dbReference type="Pfam" id="PF00440">
    <property type="entry name" value="TetR_N"/>
    <property type="match status" value="1"/>
</dbReference>